<sequence length="312" mass="33158">MMREDAAARYGYLFSQATTEILSQAEAEIRNQGVSADRDPAGIDSAGGVSAGSDPAGGNPAVPSDVCKDKLSSGIFTSSSYDDDFSATLTNLAPAVEVNPVSYKIRVNHNVPQSQISWARIEAIQTVLALLLRWAFGLHQAPRAGMKIVCFSVTTQLLKKKVYFVAAASCCAQNPGLSSEGLRLIEIRHNFNRAKAFDGPRFEYLVVRLVGESIFRELRGRLVSADSTMILLVAILPAGCFVSAGSYGLCCWFRVHAGGHISAGGFISADRVCDIVVGWSIPLVTLVSAGSTPHLAGCNNVSASDICCACFT</sequence>
<name>A0ABQ5DQV0_9ASTR</name>
<evidence type="ECO:0000313" key="3">
    <source>
        <dbReference type="Proteomes" id="UP001151760"/>
    </source>
</evidence>
<reference evidence="2" key="2">
    <citation type="submission" date="2022-01" db="EMBL/GenBank/DDBJ databases">
        <authorList>
            <person name="Yamashiro T."/>
            <person name="Shiraishi A."/>
            <person name="Satake H."/>
            <person name="Nakayama K."/>
        </authorList>
    </citation>
    <scope>NUCLEOTIDE SEQUENCE</scope>
</reference>
<protein>
    <submittedName>
        <fullName evidence="2">Uncharacterized protein</fullName>
    </submittedName>
</protein>
<reference evidence="2" key="1">
    <citation type="journal article" date="2022" name="Int. J. Mol. Sci.">
        <title>Draft Genome of Tanacetum Coccineum: Genomic Comparison of Closely Related Tanacetum-Family Plants.</title>
        <authorList>
            <person name="Yamashiro T."/>
            <person name="Shiraishi A."/>
            <person name="Nakayama K."/>
            <person name="Satake H."/>
        </authorList>
    </citation>
    <scope>NUCLEOTIDE SEQUENCE</scope>
</reference>
<evidence type="ECO:0000313" key="2">
    <source>
        <dbReference type="EMBL" id="GJT41380.1"/>
    </source>
</evidence>
<evidence type="ECO:0000256" key="1">
    <source>
        <dbReference type="SAM" id="MobiDB-lite"/>
    </source>
</evidence>
<gene>
    <name evidence="2" type="ORF">Tco_0941245</name>
</gene>
<dbReference type="EMBL" id="BQNB010015558">
    <property type="protein sequence ID" value="GJT41380.1"/>
    <property type="molecule type" value="Genomic_DNA"/>
</dbReference>
<proteinExistence type="predicted"/>
<accession>A0ABQ5DQV0</accession>
<feature type="region of interest" description="Disordered" evidence="1">
    <location>
        <begin position="31"/>
        <end position="62"/>
    </location>
</feature>
<organism evidence="2 3">
    <name type="scientific">Tanacetum coccineum</name>
    <dbReference type="NCBI Taxonomy" id="301880"/>
    <lineage>
        <taxon>Eukaryota</taxon>
        <taxon>Viridiplantae</taxon>
        <taxon>Streptophyta</taxon>
        <taxon>Embryophyta</taxon>
        <taxon>Tracheophyta</taxon>
        <taxon>Spermatophyta</taxon>
        <taxon>Magnoliopsida</taxon>
        <taxon>eudicotyledons</taxon>
        <taxon>Gunneridae</taxon>
        <taxon>Pentapetalae</taxon>
        <taxon>asterids</taxon>
        <taxon>campanulids</taxon>
        <taxon>Asterales</taxon>
        <taxon>Asteraceae</taxon>
        <taxon>Asteroideae</taxon>
        <taxon>Anthemideae</taxon>
        <taxon>Anthemidinae</taxon>
        <taxon>Tanacetum</taxon>
    </lineage>
</organism>
<keyword evidence="3" id="KW-1185">Reference proteome</keyword>
<dbReference type="Proteomes" id="UP001151760">
    <property type="component" value="Unassembled WGS sequence"/>
</dbReference>
<comment type="caution">
    <text evidence="2">The sequence shown here is derived from an EMBL/GenBank/DDBJ whole genome shotgun (WGS) entry which is preliminary data.</text>
</comment>